<protein>
    <submittedName>
        <fullName evidence="1">Uncharacterized protein</fullName>
    </submittedName>
</protein>
<dbReference type="Pfam" id="PF16093">
    <property type="entry name" value="PAC4"/>
    <property type="match status" value="1"/>
</dbReference>
<evidence type="ECO:0000313" key="1">
    <source>
        <dbReference type="EMBL" id="KAJ9155961.1"/>
    </source>
</evidence>
<evidence type="ECO:0000313" key="2">
    <source>
        <dbReference type="Proteomes" id="UP001174691"/>
    </source>
</evidence>
<sequence length="148" mass="15842">MSEAIQVSVPLPHSIDTRIYIHLTARSKYVMLFLTTASAEEVATPTPLGSFVYALPDRFNPNQPLSTSLFTVEPTIEFTSRVAKLVVRKTGLPAYVGNSLSLAGTGLGGTAEEEMDAFKKVVETLTPLLNDLAKSQRDPPNGTGSSSS</sequence>
<dbReference type="InterPro" id="IPR032157">
    <property type="entry name" value="PAC4"/>
</dbReference>
<dbReference type="AlphaFoldDB" id="A0AA38VPB8"/>
<dbReference type="Gene3D" id="3.30.230.100">
    <property type="match status" value="1"/>
</dbReference>
<reference evidence="1" key="1">
    <citation type="submission" date="2022-07" db="EMBL/GenBank/DDBJ databases">
        <title>Fungi with potential for degradation of polypropylene.</title>
        <authorList>
            <person name="Gostincar C."/>
        </authorList>
    </citation>
    <scope>NUCLEOTIDE SEQUENCE</scope>
    <source>
        <strain evidence="1">EXF-13287</strain>
    </source>
</reference>
<organism evidence="1 2">
    <name type="scientific">Coniochaeta hoffmannii</name>
    <dbReference type="NCBI Taxonomy" id="91930"/>
    <lineage>
        <taxon>Eukaryota</taxon>
        <taxon>Fungi</taxon>
        <taxon>Dikarya</taxon>
        <taxon>Ascomycota</taxon>
        <taxon>Pezizomycotina</taxon>
        <taxon>Sordariomycetes</taxon>
        <taxon>Sordariomycetidae</taxon>
        <taxon>Coniochaetales</taxon>
        <taxon>Coniochaetaceae</taxon>
        <taxon>Coniochaeta</taxon>
    </lineage>
</organism>
<dbReference type="GO" id="GO:0043248">
    <property type="term" value="P:proteasome assembly"/>
    <property type="evidence" value="ECO:0007669"/>
    <property type="project" value="InterPro"/>
</dbReference>
<dbReference type="EMBL" id="JANBVN010000052">
    <property type="protein sequence ID" value="KAJ9155961.1"/>
    <property type="molecule type" value="Genomic_DNA"/>
</dbReference>
<gene>
    <name evidence="1" type="ORF">NKR19_g4273</name>
</gene>
<comment type="caution">
    <text evidence="1">The sequence shown here is derived from an EMBL/GenBank/DDBJ whole genome shotgun (WGS) entry which is preliminary data.</text>
</comment>
<keyword evidence="2" id="KW-1185">Reference proteome</keyword>
<name>A0AA38VPB8_9PEZI</name>
<proteinExistence type="predicted"/>
<accession>A0AA38VPB8</accession>
<dbReference type="Proteomes" id="UP001174691">
    <property type="component" value="Unassembled WGS sequence"/>
</dbReference>